<dbReference type="RefSeq" id="WP_352232263.1">
    <property type="nucleotide sequence ID" value="NZ_JAPVRC010000012.1"/>
</dbReference>
<protein>
    <submittedName>
        <fullName evidence="1">DUF3949 domain-containing protein</fullName>
    </submittedName>
</protein>
<name>A0ABW2K0E9_9BACI</name>
<gene>
    <name evidence="1" type="ORF">ACFQMN_04890</name>
</gene>
<dbReference type="Pfam" id="PF13133">
    <property type="entry name" value="DUF3949"/>
    <property type="match status" value="1"/>
</dbReference>
<organism evidence="1 2">
    <name type="scientific">Halobacillus campisalis</name>
    <dbReference type="NCBI Taxonomy" id="435909"/>
    <lineage>
        <taxon>Bacteria</taxon>
        <taxon>Bacillati</taxon>
        <taxon>Bacillota</taxon>
        <taxon>Bacilli</taxon>
        <taxon>Bacillales</taxon>
        <taxon>Bacillaceae</taxon>
        <taxon>Halobacillus</taxon>
    </lineage>
</organism>
<dbReference type="EMBL" id="JBHTBY010000004">
    <property type="protein sequence ID" value="MFC7320205.1"/>
    <property type="molecule type" value="Genomic_DNA"/>
</dbReference>
<proteinExistence type="predicted"/>
<keyword evidence="2" id="KW-1185">Reference proteome</keyword>
<evidence type="ECO:0000313" key="1">
    <source>
        <dbReference type="EMBL" id="MFC7320205.1"/>
    </source>
</evidence>
<comment type="caution">
    <text evidence="1">The sequence shown here is derived from an EMBL/GenBank/DDBJ whole genome shotgun (WGS) entry which is preliminary data.</text>
</comment>
<dbReference type="InterPro" id="IPR025032">
    <property type="entry name" value="DUF3949"/>
</dbReference>
<accession>A0ABW2K0E9</accession>
<evidence type="ECO:0000313" key="2">
    <source>
        <dbReference type="Proteomes" id="UP001596494"/>
    </source>
</evidence>
<sequence length="47" mass="5598">MGEKSQQEYYDDKPLGTQLTHFHLQGNHIILPANLIANFIYRQRRKN</sequence>
<reference evidence="2" key="1">
    <citation type="journal article" date="2019" name="Int. J. Syst. Evol. Microbiol.">
        <title>The Global Catalogue of Microorganisms (GCM) 10K type strain sequencing project: providing services to taxonomists for standard genome sequencing and annotation.</title>
        <authorList>
            <consortium name="The Broad Institute Genomics Platform"/>
            <consortium name="The Broad Institute Genome Sequencing Center for Infectious Disease"/>
            <person name="Wu L."/>
            <person name="Ma J."/>
        </authorList>
    </citation>
    <scope>NUCLEOTIDE SEQUENCE [LARGE SCALE GENOMIC DNA]</scope>
    <source>
        <strain evidence="2">CCUG 73951</strain>
    </source>
</reference>
<dbReference type="Proteomes" id="UP001596494">
    <property type="component" value="Unassembled WGS sequence"/>
</dbReference>